<dbReference type="InterPro" id="IPR018378">
    <property type="entry name" value="C-type_lectin_CS"/>
</dbReference>
<reference evidence="4" key="1">
    <citation type="submission" date="2025-05" db="UniProtKB">
        <authorList>
            <consortium name="RefSeq"/>
        </authorList>
    </citation>
    <scope>NUCLEOTIDE SEQUENCE [LARGE SCALE GENOMIC DNA]</scope>
</reference>
<feature type="domain" description="C-type lectin" evidence="3">
    <location>
        <begin position="183"/>
        <end position="302"/>
    </location>
</feature>
<protein>
    <submittedName>
        <fullName evidence="5">Macrophage mannose receptor 1-like isoform X2</fullName>
    </submittedName>
</protein>
<feature type="domain" description="C-type lectin" evidence="3">
    <location>
        <begin position="452"/>
        <end position="571"/>
    </location>
</feature>
<dbReference type="Gene3D" id="3.10.100.10">
    <property type="entry name" value="Mannose-Binding Protein A, subunit A"/>
    <property type="match status" value="4"/>
</dbReference>
<dbReference type="SMART" id="SM00034">
    <property type="entry name" value="CLECT"/>
    <property type="match status" value="4"/>
</dbReference>
<feature type="signal peptide" evidence="2">
    <location>
        <begin position="1"/>
        <end position="29"/>
    </location>
</feature>
<dbReference type="PROSITE" id="PS00615">
    <property type="entry name" value="C_TYPE_LECTIN_1"/>
    <property type="match status" value="3"/>
</dbReference>
<dbReference type="GeneID" id="124809378"/>
<feature type="domain" description="C-type lectin" evidence="3">
    <location>
        <begin position="49"/>
        <end position="168"/>
    </location>
</feature>
<reference evidence="5" key="2">
    <citation type="submission" date="2025-08" db="UniProtKB">
        <authorList>
            <consortium name="RefSeq"/>
        </authorList>
    </citation>
    <scope>IDENTIFICATION</scope>
</reference>
<dbReference type="Pfam" id="PF00059">
    <property type="entry name" value="Lectin_C"/>
    <property type="match status" value="4"/>
</dbReference>
<dbReference type="InterPro" id="IPR016186">
    <property type="entry name" value="C-type_lectin-like/link_sf"/>
</dbReference>
<gene>
    <name evidence="5" type="primary">LOC124809378</name>
</gene>
<dbReference type="PROSITE" id="PS50041">
    <property type="entry name" value="C_TYPE_LECTIN_2"/>
    <property type="match status" value="4"/>
</dbReference>
<evidence type="ECO:0000256" key="1">
    <source>
        <dbReference type="ARBA" id="ARBA00023157"/>
    </source>
</evidence>
<dbReference type="InterPro" id="IPR016187">
    <property type="entry name" value="CTDL_fold"/>
</dbReference>
<dbReference type="InterPro" id="IPR050111">
    <property type="entry name" value="C-type_lectin/snaclec_domain"/>
</dbReference>
<evidence type="ECO:0000313" key="5">
    <source>
        <dbReference type="RefSeq" id="XP_065642980.1"/>
    </source>
</evidence>
<dbReference type="RefSeq" id="XP_065642980.1">
    <property type="nucleotide sequence ID" value="XM_065786908.1"/>
</dbReference>
<feature type="chain" id="PRO_5046496050" evidence="2">
    <location>
        <begin position="30"/>
        <end position="583"/>
    </location>
</feature>
<sequence length="583" mass="66583">MLSVLFVMQYLTFYYLFCSLNTISSPTAAQALTTKEVDGQVCPDGWVKYGLYCYLFQTGNPTQSGKSWTDSFSSCLSNGGNLLSVADQAENLFILNYLKNNSMNDMHFWIGLNTLQRSFVWSDNTTPLFFNWRQDQPDNSYGGENCVEASSYGWSDASCDNLYGFVCKIKKEAFGCLNSLFEFGSFCYLFHSGSATQNGLSWKMSLTVCQTMGGNLLSVSSQAESSFIINHLSNNSMNDLHFWIGLNNLQRTFVWSDHTALLFFGWSQDQPNNYLGVENCVSLNFNGWYDTSCDYLLGFICKLNREFNGQVCPDGWIKYGIYCYLFQNGNAALYGKNWINSLSYCLNNGGNLLSVANQTENLFILNYLKNNSMKSFFWIGLNALQRYFFWSDNTAPLFFNWRPGQPDNYFVKEHCVETNSYGWNDADCDNLYGFVCKIKKEVFGCPNSLFEYGDYCYLFYSGSATQNRLSWQMSFVVCKTWQGNLLNIADEAENSFILNHLKNISMDDLHFWIGLNNLQRTYVWSDHKTSLFYGWSKGQPNNYSNVEVCVDVTSNGWSDASCDNTYGFICKTKQDNKLSANLL</sequence>
<evidence type="ECO:0000313" key="4">
    <source>
        <dbReference type="Proteomes" id="UP001652625"/>
    </source>
</evidence>
<dbReference type="InterPro" id="IPR001304">
    <property type="entry name" value="C-type_lectin-like"/>
</dbReference>
<keyword evidence="2" id="KW-0732">Signal</keyword>
<organism evidence="4 5">
    <name type="scientific">Hydra vulgaris</name>
    <name type="common">Hydra</name>
    <name type="synonym">Hydra attenuata</name>
    <dbReference type="NCBI Taxonomy" id="6087"/>
    <lineage>
        <taxon>Eukaryota</taxon>
        <taxon>Metazoa</taxon>
        <taxon>Cnidaria</taxon>
        <taxon>Hydrozoa</taxon>
        <taxon>Hydroidolina</taxon>
        <taxon>Anthoathecata</taxon>
        <taxon>Aplanulata</taxon>
        <taxon>Hydridae</taxon>
        <taxon>Hydra</taxon>
    </lineage>
</organism>
<proteinExistence type="predicted"/>
<dbReference type="PANTHER" id="PTHR22803">
    <property type="entry name" value="MANNOSE, PHOSPHOLIPASE, LECTIN RECEPTOR RELATED"/>
    <property type="match status" value="1"/>
</dbReference>
<dbReference type="SUPFAM" id="SSF56436">
    <property type="entry name" value="C-type lectin-like"/>
    <property type="match status" value="4"/>
</dbReference>
<evidence type="ECO:0000259" key="3">
    <source>
        <dbReference type="PROSITE" id="PS50041"/>
    </source>
</evidence>
<accession>A0ABM4B2F9</accession>
<keyword evidence="1" id="KW-1015">Disulfide bond</keyword>
<feature type="domain" description="C-type lectin" evidence="3">
    <location>
        <begin position="319"/>
        <end position="437"/>
    </location>
</feature>
<name>A0ABM4B2F9_HYDVU</name>
<dbReference type="CDD" id="cd00037">
    <property type="entry name" value="CLECT"/>
    <property type="match status" value="4"/>
</dbReference>
<evidence type="ECO:0000256" key="2">
    <source>
        <dbReference type="SAM" id="SignalP"/>
    </source>
</evidence>
<dbReference type="Proteomes" id="UP001652625">
    <property type="component" value="Chromosome 01"/>
</dbReference>
<keyword evidence="4" id="KW-1185">Reference proteome</keyword>